<feature type="transmembrane region" description="Helical" evidence="8">
    <location>
        <begin position="114"/>
        <end position="135"/>
    </location>
</feature>
<evidence type="ECO:0000256" key="4">
    <source>
        <dbReference type="ARBA" id="ARBA00022475"/>
    </source>
</evidence>
<dbReference type="CDD" id="cd17320">
    <property type="entry name" value="MFS_MdfA_MDR_like"/>
    <property type="match status" value="1"/>
</dbReference>
<keyword evidence="7 8" id="KW-0472">Membrane</keyword>
<feature type="transmembrane region" description="Helical" evidence="8">
    <location>
        <begin position="388"/>
        <end position="407"/>
    </location>
</feature>
<dbReference type="SUPFAM" id="SSF103473">
    <property type="entry name" value="MFS general substrate transporter"/>
    <property type="match status" value="1"/>
</dbReference>
<dbReference type="Pfam" id="PF07690">
    <property type="entry name" value="MFS_1"/>
    <property type="match status" value="1"/>
</dbReference>
<evidence type="ECO:0000313" key="10">
    <source>
        <dbReference type="EMBL" id="UQX89496.1"/>
    </source>
</evidence>
<dbReference type="InterPro" id="IPR011701">
    <property type="entry name" value="MFS"/>
</dbReference>
<dbReference type="PANTHER" id="PTHR23502:SF132">
    <property type="entry name" value="POLYAMINE TRANSPORTER 2-RELATED"/>
    <property type="match status" value="1"/>
</dbReference>
<evidence type="ECO:0000256" key="6">
    <source>
        <dbReference type="ARBA" id="ARBA00022989"/>
    </source>
</evidence>
<keyword evidence="6 8" id="KW-1133">Transmembrane helix</keyword>
<evidence type="ECO:0000256" key="3">
    <source>
        <dbReference type="ARBA" id="ARBA00022448"/>
    </source>
</evidence>
<keyword evidence="11" id="KW-1185">Reference proteome</keyword>
<protein>
    <submittedName>
        <fullName evidence="10">Multidrug effflux MFS transporter</fullName>
    </submittedName>
</protein>
<feature type="transmembrane region" description="Helical" evidence="8">
    <location>
        <begin position="88"/>
        <end position="108"/>
    </location>
</feature>
<feature type="domain" description="Major facilitator superfamily (MFS) profile" evidence="9">
    <location>
        <begin position="23"/>
        <end position="411"/>
    </location>
</feature>
<evidence type="ECO:0000256" key="5">
    <source>
        <dbReference type="ARBA" id="ARBA00022692"/>
    </source>
</evidence>
<keyword evidence="4" id="KW-1003">Cell membrane</keyword>
<feature type="transmembrane region" description="Helical" evidence="8">
    <location>
        <begin position="263"/>
        <end position="284"/>
    </location>
</feature>
<dbReference type="NCBIfam" id="TIGR00710">
    <property type="entry name" value="efflux_Bcr_CflA"/>
    <property type="match status" value="1"/>
</dbReference>
<evidence type="ECO:0000256" key="8">
    <source>
        <dbReference type="SAM" id="Phobius"/>
    </source>
</evidence>
<comment type="similarity">
    <text evidence="2">Belongs to the major facilitator superfamily. Bcr/CmlA family.</text>
</comment>
<evidence type="ECO:0000259" key="9">
    <source>
        <dbReference type="PROSITE" id="PS50850"/>
    </source>
</evidence>
<dbReference type="InterPro" id="IPR020846">
    <property type="entry name" value="MFS_dom"/>
</dbReference>
<evidence type="ECO:0000256" key="7">
    <source>
        <dbReference type="ARBA" id="ARBA00023136"/>
    </source>
</evidence>
<evidence type="ECO:0000256" key="1">
    <source>
        <dbReference type="ARBA" id="ARBA00004651"/>
    </source>
</evidence>
<comment type="subcellular location">
    <subcellularLocation>
        <location evidence="1">Cell membrane</location>
        <topology evidence="1">Multi-pass membrane protein</topology>
    </subcellularLocation>
</comment>
<reference evidence="10" key="1">
    <citation type="journal article" date="2018" name="Int. J. Syst. Evol. Microbiol.">
        <title>Jatrophihabitans telluris sp. nov., isolated from sediment soil of lava forest wetlands and the emended description of the genus Jatrophihabitans.</title>
        <authorList>
            <person name="Lee K.C."/>
            <person name="Suh M.K."/>
            <person name="Eom M.K."/>
            <person name="Kim K.K."/>
            <person name="Kim J.S."/>
            <person name="Kim D.S."/>
            <person name="Ko S.H."/>
            <person name="Shin Y.K."/>
            <person name="Lee J.S."/>
        </authorList>
    </citation>
    <scope>NUCLEOTIDE SEQUENCE</scope>
    <source>
        <strain evidence="10">N237</strain>
    </source>
</reference>
<dbReference type="PROSITE" id="PS50850">
    <property type="entry name" value="MFS"/>
    <property type="match status" value="1"/>
</dbReference>
<feature type="transmembrane region" description="Helical" evidence="8">
    <location>
        <begin position="322"/>
        <end position="339"/>
    </location>
</feature>
<feature type="transmembrane region" description="Helical" evidence="8">
    <location>
        <begin position="156"/>
        <end position="172"/>
    </location>
</feature>
<reference evidence="10" key="2">
    <citation type="submission" date="2022-05" db="EMBL/GenBank/DDBJ databases">
        <authorList>
            <person name="Kim J.-S."/>
            <person name="Lee K."/>
            <person name="Suh M."/>
            <person name="Eom M."/>
            <person name="Kim J.-S."/>
            <person name="Kim D.-S."/>
            <person name="Ko S.-H."/>
            <person name="Shin Y."/>
            <person name="Lee J.-S."/>
        </authorList>
    </citation>
    <scope>NUCLEOTIDE SEQUENCE</scope>
    <source>
        <strain evidence="10">N237</strain>
    </source>
</reference>
<sequence>MSSPGALLSARLPFHPRLPRSPAFASLVLVTGVGPLALDTYLPALPAMQRSLHTSAPMVQLTVTMYIVGLALGQLLAGPLSDGLGRRLPLLISTAGFTVMGVVCATAVDAQLLVGARLLHGLLAGAGVSVGRAVVSDGVQGQDAARKFGTLSSINLIAPVIAPSIGAVILGFGDWRTVFWFVTVLGAVMFVAVWIGVPETLPADQRHGSGVSATGRRMADLAGDWAFTQNVVVQCLATASFFTYIGGSAFVLETVYGIGQGRYATVFTVNAIAMICGSLTYRFLVHRLGPIWMRSVGLSFGMTATTGLIIVALLGTSRVPSLIVPWALLCVLTFGMGMIGPSSMTLAQAAGRRARGTASALQGGSAFLVGACVTPLTGLFGYHSLRPMATLMVSLMFCAFIAGFVSMKSSRRVAALESLAA</sequence>
<feature type="transmembrane region" description="Helical" evidence="8">
    <location>
        <begin position="296"/>
        <end position="316"/>
    </location>
</feature>
<feature type="transmembrane region" description="Helical" evidence="8">
    <location>
        <begin position="360"/>
        <end position="382"/>
    </location>
</feature>
<proteinExistence type="inferred from homology"/>
<feature type="transmembrane region" description="Helical" evidence="8">
    <location>
        <begin position="178"/>
        <end position="197"/>
    </location>
</feature>
<dbReference type="EMBL" id="CP097332">
    <property type="protein sequence ID" value="UQX89496.1"/>
    <property type="molecule type" value="Genomic_DNA"/>
</dbReference>
<feature type="transmembrane region" description="Helical" evidence="8">
    <location>
        <begin position="58"/>
        <end position="76"/>
    </location>
</feature>
<feature type="transmembrane region" description="Helical" evidence="8">
    <location>
        <begin position="231"/>
        <end position="251"/>
    </location>
</feature>
<feature type="transmembrane region" description="Helical" evidence="8">
    <location>
        <begin position="21"/>
        <end position="38"/>
    </location>
</feature>
<accession>A0ABY4R2J9</accession>
<dbReference type="Gene3D" id="1.20.1720.10">
    <property type="entry name" value="Multidrug resistance protein D"/>
    <property type="match status" value="1"/>
</dbReference>
<gene>
    <name evidence="10" type="ORF">M6D93_05675</name>
</gene>
<organism evidence="10 11">
    <name type="scientific">Jatrophihabitans telluris</name>
    <dbReference type="NCBI Taxonomy" id="2038343"/>
    <lineage>
        <taxon>Bacteria</taxon>
        <taxon>Bacillati</taxon>
        <taxon>Actinomycetota</taxon>
        <taxon>Actinomycetes</taxon>
        <taxon>Jatrophihabitantales</taxon>
        <taxon>Jatrophihabitantaceae</taxon>
        <taxon>Jatrophihabitans</taxon>
    </lineage>
</organism>
<dbReference type="InterPro" id="IPR004812">
    <property type="entry name" value="Efflux_drug-R_Bcr/CmlA"/>
</dbReference>
<dbReference type="InterPro" id="IPR005829">
    <property type="entry name" value="Sugar_transporter_CS"/>
</dbReference>
<dbReference type="InterPro" id="IPR036259">
    <property type="entry name" value="MFS_trans_sf"/>
</dbReference>
<dbReference type="PROSITE" id="PS00216">
    <property type="entry name" value="SUGAR_TRANSPORT_1"/>
    <property type="match status" value="1"/>
</dbReference>
<name>A0ABY4R2J9_9ACTN</name>
<evidence type="ECO:0000313" key="11">
    <source>
        <dbReference type="Proteomes" id="UP001056336"/>
    </source>
</evidence>
<keyword evidence="5 8" id="KW-0812">Transmembrane</keyword>
<keyword evidence="3" id="KW-0813">Transport</keyword>
<dbReference type="RefSeq" id="WP_249773392.1">
    <property type="nucleotide sequence ID" value="NZ_CP097332.1"/>
</dbReference>
<evidence type="ECO:0000256" key="2">
    <source>
        <dbReference type="ARBA" id="ARBA00006236"/>
    </source>
</evidence>
<dbReference type="PANTHER" id="PTHR23502">
    <property type="entry name" value="MAJOR FACILITATOR SUPERFAMILY"/>
    <property type="match status" value="1"/>
</dbReference>
<dbReference type="Proteomes" id="UP001056336">
    <property type="component" value="Chromosome"/>
</dbReference>